<dbReference type="InterPro" id="IPR006016">
    <property type="entry name" value="UspA"/>
</dbReference>
<protein>
    <submittedName>
        <fullName evidence="3">Nucleotide-binding universal stress UspA family protein</fullName>
    </submittedName>
</protein>
<dbReference type="InterPro" id="IPR014729">
    <property type="entry name" value="Rossmann-like_a/b/a_fold"/>
</dbReference>
<dbReference type="PANTHER" id="PTHR46268">
    <property type="entry name" value="STRESS RESPONSE PROTEIN NHAX"/>
    <property type="match status" value="1"/>
</dbReference>
<dbReference type="Pfam" id="PF00582">
    <property type="entry name" value="Usp"/>
    <property type="match status" value="2"/>
</dbReference>
<gene>
    <name evidence="3" type="ORF">JO380_003354</name>
</gene>
<dbReference type="EMBL" id="JAUSVM010000001">
    <property type="protein sequence ID" value="MDQ0426973.1"/>
    <property type="molecule type" value="Genomic_DNA"/>
</dbReference>
<dbReference type="PRINTS" id="PR01438">
    <property type="entry name" value="UNVRSLSTRESS"/>
</dbReference>
<proteinExistence type="inferred from homology"/>
<dbReference type="RefSeq" id="WP_134852304.1">
    <property type="nucleotide sequence ID" value="NZ_CP194061.1"/>
</dbReference>
<reference evidence="3 4" key="1">
    <citation type="submission" date="2023-07" db="EMBL/GenBank/DDBJ databases">
        <title>Sequencing the genomes of 1000 actinobacteria strains.</title>
        <authorList>
            <person name="Klenk H.-P."/>
        </authorList>
    </citation>
    <scope>NUCLEOTIDE SEQUENCE [LARGE SCALE GENOMIC DNA]</scope>
    <source>
        <strain evidence="3 4">DSM 14785</strain>
    </source>
</reference>
<keyword evidence="4" id="KW-1185">Reference proteome</keyword>
<evidence type="ECO:0000259" key="2">
    <source>
        <dbReference type="Pfam" id="PF00582"/>
    </source>
</evidence>
<evidence type="ECO:0000313" key="3">
    <source>
        <dbReference type="EMBL" id="MDQ0426973.1"/>
    </source>
</evidence>
<organism evidence="3 4">
    <name type="scientific">Cellulomonas iranensis</name>
    <dbReference type="NCBI Taxonomy" id="76862"/>
    <lineage>
        <taxon>Bacteria</taxon>
        <taxon>Bacillati</taxon>
        <taxon>Actinomycetota</taxon>
        <taxon>Actinomycetes</taxon>
        <taxon>Micrococcales</taxon>
        <taxon>Cellulomonadaceae</taxon>
        <taxon>Cellulomonas</taxon>
    </lineage>
</organism>
<evidence type="ECO:0000256" key="1">
    <source>
        <dbReference type="ARBA" id="ARBA00008791"/>
    </source>
</evidence>
<dbReference type="Gene3D" id="3.40.50.620">
    <property type="entry name" value="HUPs"/>
    <property type="match status" value="2"/>
</dbReference>
<sequence>MRTDGPVLVALAHSARSEHTLAWATAEAVRRGTELRLVAVVDPVSEVTAWSWAVVPPAVDVHAEARSYLTDLADRVRARPDAPPGVTFEVLDGSPADALRRVSERASLVVVGAGSRGGGHVARVAAQVAAHARCPVAVVRDAPTHGADGAPAPVVVGVDGSAAAIAAAHVAADEAAERGAALRLVHARPTIPAPYGPVPVELPPADDAPARRAADELVARLRARHPDLEVDVRLVEDDPAHAIVAACGDAQLVVVGSRGLGAFPGMLLGSVSHDVVRDAPCTVLVVHGAEVPAA</sequence>
<dbReference type="InterPro" id="IPR006015">
    <property type="entry name" value="Universal_stress_UspA"/>
</dbReference>
<dbReference type="PANTHER" id="PTHR46268:SF6">
    <property type="entry name" value="UNIVERSAL STRESS PROTEIN UP12"/>
    <property type="match status" value="1"/>
</dbReference>
<feature type="domain" description="UspA" evidence="2">
    <location>
        <begin position="6"/>
        <end position="140"/>
    </location>
</feature>
<evidence type="ECO:0000313" key="4">
    <source>
        <dbReference type="Proteomes" id="UP001240250"/>
    </source>
</evidence>
<comment type="similarity">
    <text evidence="1">Belongs to the universal stress protein A family.</text>
</comment>
<accession>A0ABU0GNU0</accession>
<dbReference type="Proteomes" id="UP001240250">
    <property type="component" value="Unassembled WGS sequence"/>
</dbReference>
<dbReference type="SUPFAM" id="SSF52402">
    <property type="entry name" value="Adenine nucleotide alpha hydrolases-like"/>
    <property type="match status" value="2"/>
</dbReference>
<name>A0ABU0GNU0_9CELL</name>
<feature type="domain" description="UspA" evidence="2">
    <location>
        <begin position="154"/>
        <end position="287"/>
    </location>
</feature>
<comment type="caution">
    <text evidence="3">The sequence shown here is derived from an EMBL/GenBank/DDBJ whole genome shotgun (WGS) entry which is preliminary data.</text>
</comment>